<dbReference type="EMBL" id="MG999887">
    <property type="protein sequence ID" value="AWW12317.1"/>
    <property type="molecule type" value="Genomic_DNA"/>
</dbReference>
<evidence type="ECO:0000313" key="4">
    <source>
        <dbReference type="EMBL" id="AWO69446.1"/>
    </source>
</evidence>
<evidence type="ECO:0000313" key="34">
    <source>
        <dbReference type="EMBL" id="AWW11333.1"/>
    </source>
</evidence>
<evidence type="ECO:0000313" key="45">
    <source>
        <dbReference type="EMBL" id="QBH86479.1"/>
    </source>
</evidence>
<dbReference type="EMBL" id="MH160359">
    <property type="protein sequence ID" value="AWO69154.1"/>
    <property type="molecule type" value="Genomic_DNA"/>
</dbReference>
<evidence type="ECO:0000313" key="49">
    <source>
        <dbReference type="EMBL" id="QBH87442.1"/>
    </source>
</evidence>
<dbReference type="EMBL" id="MH160362">
    <property type="protein sequence ID" value="AWO69446.1"/>
    <property type="molecule type" value="Genomic_DNA"/>
</dbReference>
<evidence type="ECO:0000313" key="18">
    <source>
        <dbReference type="EMBL" id="AWO71501.1"/>
    </source>
</evidence>
<evidence type="ECO:0000313" key="24">
    <source>
        <dbReference type="EMBL" id="AWW08792.1"/>
    </source>
</evidence>
<dbReference type="EMBL" id="MG999860">
    <property type="protein sequence ID" value="AWW09858.1"/>
    <property type="molecule type" value="Genomic_DNA"/>
</dbReference>
<dbReference type="EMBL" id="MH160384">
    <property type="protein sequence ID" value="AWO71501.1"/>
    <property type="molecule type" value="Genomic_DNA"/>
</dbReference>
<dbReference type="EMBL" id="MG999873">
    <property type="protein sequence ID" value="AWW11066.1"/>
    <property type="molecule type" value="Genomic_DNA"/>
</dbReference>
<dbReference type="EMBL" id="MH160364">
    <property type="protein sequence ID" value="AWO69639.1"/>
    <property type="molecule type" value="Genomic_DNA"/>
</dbReference>
<evidence type="ECO:0000313" key="13">
    <source>
        <dbReference type="EMBL" id="AWO70481.1"/>
    </source>
</evidence>
<organismHost>
    <name type="scientific">Homo sapiens</name>
    <name type="common">Human</name>
    <dbReference type="NCBI Taxonomy" id="9606"/>
</organismHost>
<evidence type="ECO:0000313" key="35">
    <source>
        <dbReference type="EMBL" id="AWW11428.1"/>
    </source>
</evidence>
<evidence type="ECO:0000313" key="23">
    <source>
        <dbReference type="EMBL" id="AWW08701.1"/>
    </source>
</evidence>
<dbReference type="EMBL" id="MG999846">
    <property type="protein sequence ID" value="AWW08606.1"/>
    <property type="molecule type" value="Genomic_DNA"/>
</dbReference>
<dbReference type="EMBL" id="MG999898">
    <property type="protein sequence ID" value="AWW13309.1"/>
    <property type="molecule type" value="Genomic_DNA"/>
</dbReference>
<dbReference type="EMBL" id="MG999896">
    <property type="protein sequence ID" value="AWW13137.1"/>
    <property type="molecule type" value="Genomic_DNA"/>
</dbReference>
<dbReference type="EMBL" id="MH813991">
    <property type="protein sequence ID" value="QBH87181.1"/>
    <property type="molecule type" value="Genomic_DNA"/>
</dbReference>
<evidence type="ECO:0000313" key="20">
    <source>
        <dbReference type="EMBL" id="AWW08021.1"/>
    </source>
</evidence>
<evidence type="ECO:0000313" key="10">
    <source>
        <dbReference type="EMBL" id="AWO70201.1"/>
    </source>
</evidence>
<evidence type="ECO:0000313" key="29">
    <source>
        <dbReference type="EMBL" id="AWW09858.1"/>
    </source>
</evidence>
<dbReference type="EMBL" id="MG999883">
    <property type="protein sequence ID" value="AWW11979.1"/>
    <property type="molecule type" value="Genomic_DNA"/>
</dbReference>
<evidence type="ECO:0000313" key="40">
    <source>
        <dbReference type="EMBL" id="AWW12144.1"/>
    </source>
</evidence>
<dbReference type="EMBL" id="MG999868">
    <property type="protein sequence ID" value="AWW10587.1"/>
    <property type="molecule type" value="Genomic_DNA"/>
</dbReference>
<dbReference type="EMBL" id="MG999848">
    <property type="protein sequence ID" value="AWW08792.1"/>
    <property type="molecule type" value="Genomic_DNA"/>
</dbReference>
<reference evidence="6" key="1">
    <citation type="journal article" date="2018" name="J. ISSAAS">
        <title>Ultrasensitive capture of human herpes simplex virus genomes directly from clinical samples reveals extraordinarily limited evolution in cell culture.</title>
        <authorList>
            <person name="Greninger A.L."/>
            <person name="Roychoudhury P."/>
            <person name="Xie H."/>
            <person name="Casto A."/>
            <person name="Cent A."/>
            <person name="Pepper G."/>
            <person name="Koelle D.M."/>
            <person name="Huang M.-L."/>
            <person name="Wald A."/>
            <person name="Johnston C."/>
            <person name="Jerome K.R."/>
        </authorList>
    </citation>
    <scope>NUCLEOTIDE SEQUENCE</scope>
    <source>
        <strain evidence="4">HSV1-CULTURE-H1</strain>
        <strain evidence="7">HSV1-CULTURE-H3</strain>
        <strain evidence="1">HSV1-CULTURE-H5</strain>
        <strain evidence="9">HSV1-CULTURE-H9</strain>
        <strain evidence="12">HSV1-CULTURE-I5</strain>
        <strain evidence="3">HSV1-CULTURE-I6</strain>
        <strain evidence="19">HSV1-ORIGINAL-G10</strain>
        <strain evidence="17">HSV1-ORIGINAL-G8</strain>
        <strain evidence="16">HSV1-ORIGINAL-G9</strain>
        <strain evidence="8">HSV1-ORIGINAL-H1</strain>
        <strain evidence="2">HSV1-ORIGINAL-H3</strain>
        <strain evidence="14">HSV1-ORIGINAL-H4</strain>
        <strain evidence="13">HSV1-ORIGINAL-H5</strain>
        <strain evidence="5">HSV1-ORIGINAL-H7</strain>
        <strain evidence="6">HSV1-ORIGINAL-H8</strain>
        <strain evidence="15">HSV1-ORIGINAL-H9</strain>
        <strain evidence="10">HSV1-ORIGINAL-I2</strain>
        <strain evidence="18">HSV1-ORIGINAL-I5</strain>
        <strain evidence="11">HSV1-ORIGINAL-I6</strain>
    </source>
</reference>
<evidence type="ECO:0000313" key="27">
    <source>
        <dbReference type="EMBL" id="AWW09384.1"/>
    </source>
</evidence>
<evidence type="ECO:0000313" key="32">
    <source>
        <dbReference type="EMBL" id="AWW10587.1"/>
    </source>
</evidence>
<dbReference type="EMBL" id="MH160368">
    <property type="protein sequence ID" value="AWO70024.1"/>
    <property type="molecule type" value="Genomic_DNA"/>
</dbReference>
<evidence type="ECO:0000313" key="3">
    <source>
        <dbReference type="EMBL" id="AWO69245.1"/>
    </source>
</evidence>
<evidence type="ECO:0000313" key="16">
    <source>
        <dbReference type="EMBL" id="AWO71043.1"/>
    </source>
</evidence>
<evidence type="ECO:0000313" key="39">
    <source>
        <dbReference type="EMBL" id="AWW11979.1"/>
    </source>
</evidence>
<dbReference type="EMBL" id="MH813994">
    <property type="protein sequence ID" value="QBH87442.1"/>
    <property type="molecule type" value="Genomic_DNA"/>
</dbReference>
<evidence type="ECO:0000313" key="44">
    <source>
        <dbReference type="EMBL" id="QBH86305.1"/>
    </source>
</evidence>
<dbReference type="EMBL" id="MH160360">
    <property type="protein sequence ID" value="AWO69245.1"/>
    <property type="molecule type" value="Genomic_DNA"/>
</dbReference>
<dbReference type="EMBL" id="MG999847">
    <property type="protein sequence ID" value="AWW08701.1"/>
    <property type="molecule type" value="Genomic_DNA"/>
</dbReference>
<organism evidence="6">
    <name type="scientific">Human herpesvirus 1</name>
    <name type="common">HHV-1</name>
    <name type="synonym">Human herpes simplex virus 1</name>
    <dbReference type="NCBI Taxonomy" id="10298"/>
    <lineage>
        <taxon>Viruses</taxon>
        <taxon>Duplodnaviria</taxon>
        <taxon>Heunggongvirae</taxon>
        <taxon>Peploviricota</taxon>
        <taxon>Herviviricetes</taxon>
        <taxon>Herpesvirales</taxon>
        <taxon>Orthoherpesviridae</taxon>
        <taxon>Alphaherpesvirinae</taxon>
        <taxon>Simplexvirus</taxon>
        <taxon>Simplexvirus humanalpha1</taxon>
    </lineage>
</organism>
<evidence type="ECO:0000313" key="7">
    <source>
        <dbReference type="EMBL" id="AWO69736.1"/>
    </source>
</evidence>
<dbReference type="EMBL" id="MG999855">
    <property type="protein sequence ID" value="AWW09384.1"/>
    <property type="molecule type" value="Genomic_DNA"/>
</dbReference>
<evidence type="ECO:0000313" key="22">
    <source>
        <dbReference type="EMBL" id="AWW08606.1"/>
    </source>
</evidence>
<dbReference type="EMBL" id="MH160371">
    <property type="protein sequence ID" value="AWO70297.1"/>
    <property type="molecule type" value="Genomic_DNA"/>
</dbReference>
<evidence type="ECO:0000313" key="1">
    <source>
        <dbReference type="EMBL" id="AWO69056.1"/>
    </source>
</evidence>
<dbReference type="EMBL" id="MG999863">
    <property type="protein sequence ID" value="AWW10137.1"/>
    <property type="molecule type" value="Genomic_DNA"/>
</dbReference>
<evidence type="ECO:0000313" key="14">
    <source>
        <dbReference type="EMBL" id="AWO70577.1"/>
    </source>
</evidence>
<evidence type="ECO:0000313" key="43">
    <source>
        <dbReference type="EMBL" id="AWW13309.1"/>
    </source>
</evidence>
<dbReference type="EMBL" id="MH813989">
    <property type="protein sequence ID" value="QBH86996.1"/>
    <property type="molecule type" value="Genomic_DNA"/>
</dbReference>
<dbReference type="EMBL" id="MG999877">
    <property type="protein sequence ID" value="AWW11428.1"/>
    <property type="molecule type" value="Genomic_DNA"/>
</dbReference>
<evidence type="ECO:0000313" key="25">
    <source>
        <dbReference type="EMBL" id="AWW08963.1"/>
    </source>
</evidence>
<dbReference type="EMBL" id="MH160363">
    <property type="protein sequence ID" value="AWO69546.1"/>
    <property type="molecule type" value="Genomic_DNA"/>
</dbReference>
<evidence type="ECO:0000313" key="15">
    <source>
        <dbReference type="EMBL" id="AWO70947.1"/>
    </source>
</evidence>
<dbReference type="EMBL" id="MG999858">
    <property type="protein sequence ID" value="AWW09686.1"/>
    <property type="molecule type" value="Genomic_DNA"/>
</dbReference>
<dbReference type="EMBL" id="MH160370">
    <property type="protein sequence ID" value="AWO70201.1"/>
    <property type="molecule type" value="Genomic_DNA"/>
</dbReference>
<dbReference type="EMBL" id="MH160378">
    <property type="protein sequence ID" value="AWO70947.1"/>
    <property type="molecule type" value="Genomic_DNA"/>
</dbReference>
<evidence type="ECO:0000313" key="28">
    <source>
        <dbReference type="EMBL" id="AWW09686.1"/>
    </source>
</evidence>
<evidence type="ECO:0000313" key="33">
    <source>
        <dbReference type="EMBL" id="AWW11066.1"/>
    </source>
</evidence>
<accession>A0A2U9A5C6</accession>
<dbReference type="EMBL" id="MG999882">
    <property type="protein sequence ID" value="AWW11884.1"/>
    <property type="molecule type" value="Genomic_DNA"/>
</dbReference>
<dbReference type="EMBL" id="MH160372">
    <property type="protein sequence ID" value="AWO70388.1"/>
    <property type="molecule type" value="Genomic_DNA"/>
</dbReference>
<sequence>MSRMLRASSSSGLRSISPWLAASVRTESQAARSSGASSVWPRWIRSRNRMAVGLVAIGGGAGMAARCAMSRVCWSKTGRDSSSWTTGTTAAEAT</sequence>
<reference evidence="44" key="3">
    <citation type="submission" date="2018-08" db="EMBL/GenBank/DDBJ databases">
        <title>HSV1 whole genome sequences from clinical isolates.</title>
        <authorList>
            <person name="Roychoudhury P."/>
            <person name="Greninger A.L."/>
            <person name="Jerome K.R."/>
            <person name="Cent A."/>
        </authorList>
    </citation>
    <scope>NUCLEOTIDE SEQUENCE</scope>
    <source>
        <strain evidence="46">2018-5966</strain>
        <strain evidence="47">2018-5974</strain>
        <strain evidence="45">2018-6056</strain>
        <strain evidence="49">2018-6057</strain>
        <strain evidence="48">2018-6317</strain>
        <strain evidence="44">2018-6594</strain>
    </source>
</reference>
<evidence type="ECO:0000313" key="5">
    <source>
        <dbReference type="EMBL" id="AWO69546.1"/>
    </source>
</evidence>
<dbReference type="EMBL" id="MG999840">
    <property type="protein sequence ID" value="AWW08021.1"/>
    <property type="molecule type" value="Genomic_DNA"/>
</dbReference>
<evidence type="ECO:0000313" key="31">
    <source>
        <dbReference type="EMBL" id="AWW10405.1"/>
    </source>
</evidence>
<dbReference type="EMBL" id="MG999866">
    <property type="protein sequence ID" value="AWW10405.1"/>
    <property type="molecule type" value="Genomic_DNA"/>
</dbReference>
<dbReference type="EMBL" id="MH160358">
    <property type="protein sequence ID" value="AWO69056.1"/>
    <property type="molecule type" value="Genomic_DNA"/>
</dbReference>
<evidence type="ECO:0000313" key="17">
    <source>
        <dbReference type="EMBL" id="AWO71407.1"/>
    </source>
</evidence>
<dbReference type="EMBL" id="MH160365">
    <property type="protein sequence ID" value="AWO69736.1"/>
    <property type="molecule type" value="Genomic_DNA"/>
</dbReference>
<reference evidence="20" key="2">
    <citation type="journal article" date="2018" name="MSphere">
        <title>Ultrasensitive Capture of Human Herpes Simplex Virus Genomes Directly from Clinical Samples Reveals Extraordinarily Limited Evolution in Cell Culture.</title>
        <authorList>
            <person name="Greninger A.L."/>
            <person name="Roychoudhury P."/>
            <person name="Xie H."/>
            <person name="Casto A."/>
            <person name="Cent A."/>
            <person name="Pepper G."/>
            <person name="Koelle D.M."/>
            <person name="Huang M.L."/>
            <person name="Wald A."/>
            <person name="Johnston C."/>
            <person name="Jerome K.R."/>
        </authorList>
    </citation>
    <scope>NUCLEOTIDE SEQUENCE</scope>
    <source>
        <strain evidence="22">1995-75216</strain>
        <strain evidence="27">1996-13975</strain>
        <strain evidence="32">1996-27502</strain>
        <strain evidence="24">1998-4895</strain>
        <strain evidence="36">1998-6343</strain>
        <strain evidence="35">2004-63623</strain>
        <strain evidence="31">2005-589</strain>
        <strain evidence="41">2006-50683</strain>
        <strain evidence="20">2006-57630</strain>
        <strain evidence="39">2007-12932</strain>
        <strain evidence="37">2007-16123</strain>
        <strain evidence="23">2007-1997</strain>
        <strain evidence="40">2007-21335</strain>
        <strain evidence="21">2009-25575</strain>
        <strain evidence="26">2010-21371</strain>
        <strain evidence="25">2010-25244</strain>
        <strain evidence="38">2011-13906</strain>
        <strain evidence="42">2011-17239</strain>
        <strain evidence="28">2011-21041</strain>
        <strain evidence="30">2011-31213</strain>
        <strain evidence="43">2011-3153</strain>
        <strain evidence="34">2011-5438</strain>
        <strain evidence="29">25_2006-37406</strain>
        <strain evidence="33">28_2010-32106</strain>
    </source>
</reference>
<dbReference type="EMBL" id="MH160373">
    <property type="protein sequence ID" value="AWO70481.1"/>
    <property type="molecule type" value="Genomic_DNA"/>
</dbReference>
<name>A0A2U9A5C6_HHV1</name>
<evidence type="ECO:0000313" key="2">
    <source>
        <dbReference type="EMBL" id="AWO69154.1"/>
    </source>
</evidence>
<evidence type="ECO:0000313" key="38">
    <source>
        <dbReference type="EMBL" id="AWW11884.1"/>
    </source>
</evidence>
<evidence type="ECO:0000313" key="12">
    <source>
        <dbReference type="EMBL" id="AWO70388.1"/>
    </source>
</evidence>
<evidence type="ECO:0000313" key="48">
    <source>
        <dbReference type="EMBL" id="QBH87181.1"/>
    </source>
</evidence>
<dbReference type="EMBL" id="MG999881">
    <property type="protein sequence ID" value="AWW11794.1"/>
    <property type="molecule type" value="Genomic_DNA"/>
</dbReference>
<evidence type="ECO:0000313" key="21">
    <source>
        <dbReference type="EMBL" id="AWW08501.1"/>
    </source>
</evidence>
<evidence type="ECO:0000313" key="46">
    <source>
        <dbReference type="EMBL" id="QBH86996.1"/>
    </source>
</evidence>
<evidence type="ECO:0000313" key="42">
    <source>
        <dbReference type="EMBL" id="AWW13137.1"/>
    </source>
</evidence>
<evidence type="ECO:0000313" key="9">
    <source>
        <dbReference type="EMBL" id="AWO70024.1"/>
    </source>
</evidence>
<dbReference type="EMBL" id="MG999850">
    <property type="protein sequence ID" value="AWW08963.1"/>
    <property type="molecule type" value="Genomic_DNA"/>
</dbReference>
<dbReference type="EMBL" id="MH813981">
    <property type="protein sequence ID" value="QBH86305.1"/>
    <property type="molecule type" value="Genomic_DNA"/>
</dbReference>
<evidence type="ECO:0000313" key="47">
    <source>
        <dbReference type="EMBL" id="QBH87085.1"/>
    </source>
</evidence>
<protein>
    <submittedName>
        <fullName evidence="6">Uncharacterized protein</fullName>
    </submittedName>
</protein>
<dbReference type="EMBL" id="MH160367">
    <property type="protein sequence ID" value="AWO69929.1"/>
    <property type="molecule type" value="Genomic_DNA"/>
</dbReference>
<dbReference type="EMBL" id="MG999885">
    <property type="protein sequence ID" value="AWW12144.1"/>
    <property type="molecule type" value="Genomic_DNA"/>
</dbReference>
<evidence type="ECO:0000313" key="6">
    <source>
        <dbReference type="EMBL" id="AWO69639.1"/>
    </source>
</evidence>
<dbReference type="EMBL" id="MG999876">
    <property type="protein sequence ID" value="AWW11333.1"/>
    <property type="molecule type" value="Genomic_DNA"/>
</dbReference>
<dbReference type="EMBL" id="MH813983">
    <property type="protein sequence ID" value="QBH86479.1"/>
    <property type="molecule type" value="Genomic_DNA"/>
</dbReference>
<evidence type="ECO:0000313" key="37">
    <source>
        <dbReference type="EMBL" id="AWW11794.1"/>
    </source>
</evidence>
<dbReference type="EMBL" id="MG999854">
    <property type="protein sequence ID" value="AWW09296.1"/>
    <property type="molecule type" value="Genomic_DNA"/>
</dbReference>
<dbReference type="EMBL" id="MG999878">
    <property type="protein sequence ID" value="AWW11514.1"/>
    <property type="molecule type" value="Genomic_DNA"/>
</dbReference>
<evidence type="ECO:0000313" key="30">
    <source>
        <dbReference type="EMBL" id="AWW10137.1"/>
    </source>
</evidence>
<dbReference type="EMBL" id="MH160383">
    <property type="protein sequence ID" value="AWO71407.1"/>
    <property type="molecule type" value="Genomic_DNA"/>
</dbReference>
<dbReference type="EMBL" id="MG999845">
    <property type="protein sequence ID" value="AWW08501.1"/>
    <property type="molecule type" value="Genomic_DNA"/>
</dbReference>
<evidence type="ECO:0000313" key="11">
    <source>
        <dbReference type="EMBL" id="AWO70297.1"/>
    </source>
</evidence>
<dbReference type="EMBL" id="MH160374">
    <property type="protein sequence ID" value="AWO70577.1"/>
    <property type="molecule type" value="Genomic_DNA"/>
</dbReference>
<evidence type="ECO:0000313" key="8">
    <source>
        <dbReference type="EMBL" id="AWO69929.1"/>
    </source>
</evidence>
<dbReference type="EMBL" id="MH160388">
    <property type="protein sequence ID" value="AWO71865.1"/>
    <property type="molecule type" value="Genomic_DNA"/>
</dbReference>
<proteinExistence type="predicted"/>
<dbReference type="EMBL" id="MH813990">
    <property type="protein sequence ID" value="QBH87085.1"/>
    <property type="molecule type" value="Genomic_DNA"/>
</dbReference>
<evidence type="ECO:0000313" key="36">
    <source>
        <dbReference type="EMBL" id="AWW11514.1"/>
    </source>
</evidence>
<evidence type="ECO:0000313" key="19">
    <source>
        <dbReference type="EMBL" id="AWO71865.1"/>
    </source>
</evidence>
<evidence type="ECO:0000313" key="26">
    <source>
        <dbReference type="EMBL" id="AWW09296.1"/>
    </source>
</evidence>
<evidence type="ECO:0000313" key="41">
    <source>
        <dbReference type="EMBL" id="AWW12317.1"/>
    </source>
</evidence>
<dbReference type="EMBL" id="MH160379">
    <property type="protein sequence ID" value="AWO71043.1"/>
    <property type="molecule type" value="Genomic_DNA"/>
</dbReference>